<dbReference type="InterPro" id="IPR042175">
    <property type="entry name" value="Cell/Rod_MreC_2"/>
</dbReference>
<keyword evidence="5" id="KW-0175">Coiled coil</keyword>
<evidence type="ECO:0000256" key="3">
    <source>
        <dbReference type="ARBA" id="ARBA00022960"/>
    </source>
</evidence>
<evidence type="ECO:0000313" key="7">
    <source>
        <dbReference type="EMBL" id="KKS47983.1"/>
    </source>
</evidence>
<comment type="caution">
    <text evidence="7">The sequence shown here is derived from an EMBL/GenBank/DDBJ whole genome shotgun (WGS) entry which is preliminary data.</text>
</comment>
<accession>A0A0G1CEB0</accession>
<name>A0A0G1CEB0_9BACT</name>
<keyword evidence="3" id="KW-0133">Cell shape</keyword>
<dbReference type="InterPro" id="IPR007221">
    <property type="entry name" value="MreC"/>
</dbReference>
<feature type="coiled-coil region" evidence="5">
    <location>
        <begin position="52"/>
        <end position="96"/>
    </location>
</feature>
<evidence type="ECO:0000256" key="5">
    <source>
        <dbReference type="SAM" id="Coils"/>
    </source>
</evidence>
<evidence type="ECO:0000256" key="2">
    <source>
        <dbReference type="ARBA" id="ARBA00013855"/>
    </source>
</evidence>
<evidence type="ECO:0000259" key="6">
    <source>
        <dbReference type="Pfam" id="PF04085"/>
    </source>
</evidence>
<dbReference type="NCBIfam" id="TIGR00219">
    <property type="entry name" value="mreC"/>
    <property type="match status" value="1"/>
</dbReference>
<dbReference type="PIRSF" id="PIRSF038471">
    <property type="entry name" value="MreC"/>
    <property type="match status" value="1"/>
</dbReference>
<dbReference type="Proteomes" id="UP000034320">
    <property type="component" value="Unassembled WGS sequence"/>
</dbReference>
<evidence type="ECO:0000256" key="4">
    <source>
        <dbReference type="ARBA" id="ARBA00032089"/>
    </source>
</evidence>
<dbReference type="EMBL" id="LCDD01000001">
    <property type="protein sequence ID" value="KKS47983.1"/>
    <property type="molecule type" value="Genomic_DNA"/>
</dbReference>
<dbReference type="Gene3D" id="2.40.10.350">
    <property type="entry name" value="Rod shape-determining protein MreC, domain 2"/>
    <property type="match status" value="1"/>
</dbReference>
<dbReference type="InterPro" id="IPR055342">
    <property type="entry name" value="MreC_beta-barrel_core"/>
</dbReference>
<protein>
    <recommendedName>
        <fullName evidence="2">Cell shape-determining protein MreC</fullName>
    </recommendedName>
    <alternativeName>
        <fullName evidence="4">Cell shape protein MreC</fullName>
    </alternativeName>
</protein>
<dbReference type="Pfam" id="PF04085">
    <property type="entry name" value="MreC"/>
    <property type="match status" value="1"/>
</dbReference>
<dbReference type="Gene3D" id="2.40.10.340">
    <property type="entry name" value="Rod shape-determining protein MreC, domain 1"/>
    <property type="match status" value="1"/>
</dbReference>
<dbReference type="PANTHER" id="PTHR34138">
    <property type="entry name" value="CELL SHAPE-DETERMINING PROTEIN MREC"/>
    <property type="match status" value="1"/>
</dbReference>
<reference evidence="7 8" key="1">
    <citation type="journal article" date="2015" name="Nature">
        <title>rRNA introns, odd ribosomes, and small enigmatic genomes across a large radiation of phyla.</title>
        <authorList>
            <person name="Brown C.T."/>
            <person name="Hug L.A."/>
            <person name="Thomas B.C."/>
            <person name="Sharon I."/>
            <person name="Castelle C.J."/>
            <person name="Singh A."/>
            <person name="Wilkins M.J."/>
            <person name="Williams K.H."/>
            <person name="Banfield J.F."/>
        </authorList>
    </citation>
    <scope>NUCLEOTIDE SEQUENCE [LARGE SCALE GENOMIC DNA]</scope>
</reference>
<dbReference type="PANTHER" id="PTHR34138:SF1">
    <property type="entry name" value="CELL SHAPE-DETERMINING PROTEIN MREC"/>
    <property type="match status" value="1"/>
</dbReference>
<proteinExistence type="inferred from homology"/>
<dbReference type="InterPro" id="IPR042177">
    <property type="entry name" value="Cell/Rod_1"/>
</dbReference>
<evidence type="ECO:0000313" key="8">
    <source>
        <dbReference type="Proteomes" id="UP000034320"/>
    </source>
</evidence>
<feature type="domain" description="Rod shape-determining protein MreC beta-barrel core" evidence="6">
    <location>
        <begin position="114"/>
        <end position="251"/>
    </location>
</feature>
<dbReference type="GO" id="GO:0008360">
    <property type="term" value="P:regulation of cell shape"/>
    <property type="evidence" value="ECO:0007669"/>
    <property type="project" value="UniProtKB-KW"/>
</dbReference>
<comment type="similarity">
    <text evidence="1">Belongs to the MreC family.</text>
</comment>
<evidence type="ECO:0000256" key="1">
    <source>
        <dbReference type="ARBA" id="ARBA00009369"/>
    </source>
</evidence>
<sequence>MKKTFFLLVLSSLILILLDYLTYLNFLKKPLENPIIYVKKTVYTKSADFRFLPHLLANYKSVTEKLDSYEENRRSLIELQVTLDELKNENDSLRKQLGSPLPPDYLFIPARVIAWSRYLELDIGFKDGVREGMAVVEGRTLIGSVNKAADFRSRVLLLTDEDIAVPAITDRGTRGIVSGRFNKTVLFDQVLQKDPLFIDDLLLTSGEANYPPNLIIGKISHIQSDDAAVYKQATVESEADIPLFKKVFVVERT</sequence>
<organism evidence="7 8">
    <name type="scientific">Candidatus Gottesmanbacteria bacterium GW2011_GWA2_42_18</name>
    <dbReference type="NCBI Taxonomy" id="1618442"/>
    <lineage>
        <taxon>Bacteria</taxon>
        <taxon>Candidatus Gottesmaniibacteriota</taxon>
    </lineage>
</organism>
<gene>
    <name evidence="7" type="ORF">UV09_C0001G0015</name>
</gene>
<dbReference type="GO" id="GO:0005886">
    <property type="term" value="C:plasma membrane"/>
    <property type="evidence" value="ECO:0007669"/>
    <property type="project" value="TreeGrafter"/>
</dbReference>
<dbReference type="AlphaFoldDB" id="A0A0G1CEB0"/>